<protein>
    <submittedName>
        <fullName evidence="2">Uncharacterized protein</fullName>
    </submittedName>
</protein>
<accession>A0AAN8KXA0</accession>
<evidence type="ECO:0000313" key="2">
    <source>
        <dbReference type="EMBL" id="KAK6296969.1"/>
    </source>
</evidence>
<comment type="caution">
    <text evidence="2">The sequence shown here is derived from an EMBL/GenBank/DDBJ whole genome shotgun (WGS) entry which is preliminary data.</text>
</comment>
<keyword evidence="3" id="KW-1185">Reference proteome</keyword>
<feature type="region of interest" description="Disordered" evidence="1">
    <location>
        <begin position="36"/>
        <end position="70"/>
    </location>
</feature>
<evidence type="ECO:0000313" key="3">
    <source>
        <dbReference type="Proteomes" id="UP001356427"/>
    </source>
</evidence>
<name>A0AAN8KXA0_9TELE</name>
<feature type="compositionally biased region" description="Polar residues" evidence="1">
    <location>
        <begin position="47"/>
        <end position="67"/>
    </location>
</feature>
<reference evidence="2 3" key="1">
    <citation type="submission" date="2021-04" db="EMBL/GenBank/DDBJ databases">
        <authorList>
            <person name="De Guttry C."/>
            <person name="Zahm M."/>
            <person name="Klopp C."/>
            <person name="Cabau C."/>
            <person name="Louis A."/>
            <person name="Berthelot C."/>
            <person name="Parey E."/>
            <person name="Roest Crollius H."/>
            <person name="Montfort J."/>
            <person name="Robinson-Rechavi M."/>
            <person name="Bucao C."/>
            <person name="Bouchez O."/>
            <person name="Gislard M."/>
            <person name="Lluch J."/>
            <person name="Milhes M."/>
            <person name="Lampietro C."/>
            <person name="Lopez Roques C."/>
            <person name="Donnadieu C."/>
            <person name="Braasch I."/>
            <person name="Desvignes T."/>
            <person name="Postlethwait J."/>
            <person name="Bobe J."/>
            <person name="Wedekind C."/>
            <person name="Guiguen Y."/>
        </authorList>
    </citation>
    <scope>NUCLEOTIDE SEQUENCE [LARGE SCALE GENOMIC DNA]</scope>
    <source>
        <strain evidence="2">Cs_M1</strain>
        <tissue evidence="2">Blood</tissue>
    </source>
</reference>
<organism evidence="2 3">
    <name type="scientific">Coregonus suidteri</name>
    <dbReference type="NCBI Taxonomy" id="861788"/>
    <lineage>
        <taxon>Eukaryota</taxon>
        <taxon>Metazoa</taxon>
        <taxon>Chordata</taxon>
        <taxon>Craniata</taxon>
        <taxon>Vertebrata</taxon>
        <taxon>Euteleostomi</taxon>
        <taxon>Actinopterygii</taxon>
        <taxon>Neopterygii</taxon>
        <taxon>Teleostei</taxon>
        <taxon>Protacanthopterygii</taxon>
        <taxon>Salmoniformes</taxon>
        <taxon>Salmonidae</taxon>
        <taxon>Coregoninae</taxon>
        <taxon>Coregonus</taxon>
    </lineage>
</organism>
<proteinExistence type="predicted"/>
<sequence length="82" mass="8955">MGLVKAQVPTVYGSNYVPELTYTTPTHQLLIDHGCPLTTMDAGPPTHNKTSSQPQAQTPRNFPSFSASRKYIGSLKQTSYIS</sequence>
<evidence type="ECO:0000256" key="1">
    <source>
        <dbReference type="SAM" id="MobiDB-lite"/>
    </source>
</evidence>
<gene>
    <name evidence="2" type="ORF">J4Q44_G00331110</name>
</gene>
<dbReference type="Proteomes" id="UP001356427">
    <property type="component" value="Unassembled WGS sequence"/>
</dbReference>
<dbReference type="EMBL" id="JAGTTL010000032">
    <property type="protein sequence ID" value="KAK6296969.1"/>
    <property type="molecule type" value="Genomic_DNA"/>
</dbReference>
<dbReference type="AlphaFoldDB" id="A0AAN8KXA0"/>